<sequence length="53" mass="6264">MEAMVFCFLSFFLSFLKLYLFIYKYTVAVFRHIRRGHQIPLQMAVSHHVVAGV</sequence>
<dbReference type="AlphaFoldDB" id="A6K065"/>
<reference evidence="1 2" key="1">
    <citation type="submission" date="2005-07" db="EMBL/GenBank/DDBJ databases">
        <authorList>
            <person name="Mural R.J."/>
            <person name="Li P.W."/>
            <person name="Adams M.D."/>
            <person name="Amanatides P.G."/>
            <person name="Baden-Tillson H."/>
            <person name="Barnstead M."/>
            <person name="Chin S.H."/>
            <person name="Dew I."/>
            <person name="Evans C.A."/>
            <person name="Ferriera S."/>
            <person name="Flanigan M."/>
            <person name="Fosler C."/>
            <person name="Glodek A."/>
            <person name="Gu Z."/>
            <person name="Holt R.A."/>
            <person name="Jennings D."/>
            <person name="Kraft C.L."/>
            <person name="Lu F."/>
            <person name="Nguyen T."/>
            <person name="Nusskern D.R."/>
            <person name="Pfannkoch C.M."/>
            <person name="Sitter C."/>
            <person name="Sutton G.G."/>
            <person name="Venter J.C."/>
            <person name="Wang Z."/>
            <person name="Woodage T."/>
            <person name="Zheng X.H."/>
            <person name="Zhong F."/>
        </authorList>
    </citation>
    <scope>NUCLEOTIDE SEQUENCE [LARGE SCALE GENOMIC DNA]</scope>
    <source>
        <strain>BN</strain>
        <strain evidence="2">Sprague-Dawley</strain>
    </source>
</reference>
<accession>A6K065</accession>
<dbReference type="Proteomes" id="UP000234681">
    <property type="component" value="Chromosome 15"/>
</dbReference>
<evidence type="ECO:0000313" key="2">
    <source>
        <dbReference type="Proteomes" id="UP000234681"/>
    </source>
</evidence>
<evidence type="ECO:0000313" key="1">
    <source>
        <dbReference type="EMBL" id="EDL94112.1"/>
    </source>
</evidence>
<name>A6K065_RAT</name>
<gene>
    <name evidence="1" type="ORF">rCG_42211</name>
</gene>
<proteinExistence type="predicted"/>
<protein>
    <submittedName>
        <fullName evidence="1">RCG42211</fullName>
    </submittedName>
</protein>
<dbReference type="EMBL" id="CH474010">
    <property type="protein sequence ID" value="EDL94112.1"/>
    <property type="molecule type" value="Genomic_DNA"/>
</dbReference>
<organism evidence="1 2">
    <name type="scientific">Rattus norvegicus</name>
    <name type="common">Rat</name>
    <dbReference type="NCBI Taxonomy" id="10116"/>
    <lineage>
        <taxon>Eukaryota</taxon>
        <taxon>Metazoa</taxon>
        <taxon>Chordata</taxon>
        <taxon>Craniata</taxon>
        <taxon>Vertebrata</taxon>
        <taxon>Euteleostomi</taxon>
        <taxon>Mammalia</taxon>
        <taxon>Eutheria</taxon>
        <taxon>Euarchontoglires</taxon>
        <taxon>Glires</taxon>
        <taxon>Rodentia</taxon>
        <taxon>Myomorpha</taxon>
        <taxon>Muroidea</taxon>
        <taxon>Muridae</taxon>
        <taxon>Murinae</taxon>
        <taxon>Rattus</taxon>
    </lineage>
</organism>